<keyword evidence="9 11" id="KW-0472">Membrane</keyword>
<feature type="transmembrane region" description="Helical" evidence="11">
    <location>
        <begin position="194"/>
        <end position="216"/>
    </location>
</feature>
<feature type="transmembrane region" description="Helical" evidence="11">
    <location>
        <begin position="789"/>
        <end position="809"/>
    </location>
</feature>
<feature type="transmembrane region" description="Helical" evidence="11">
    <location>
        <begin position="255"/>
        <end position="276"/>
    </location>
</feature>
<evidence type="ECO:0000256" key="2">
    <source>
        <dbReference type="ARBA" id="ARBA00009203"/>
    </source>
</evidence>
<dbReference type="GO" id="GO:0015651">
    <property type="term" value="F:quaternary ammonium group transmembrane transporter activity"/>
    <property type="evidence" value="ECO:0007669"/>
    <property type="project" value="UniProtKB-ARBA"/>
</dbReference>
<dbReference type="GO" id="GO:0016020">
    <property type="term" value="C:membrane"/>
    <property type="evidence" value="ECO:0007669"/>
    <property type="project" value="InterPro"/>
</dbReference>
<feature type="transmembrane region" description="Helical" evidence="11">
    <location>
        <begin position="484"/>
        <end position="504"/>
    </location>
</feature>
<dbReference type="InterPro" id="IPR036259">
    <property type="entry name" value="MFS_trans_sf"/>
</dbReference>
<evidence type="ECO:0000256" key="11">
    <source>
        <dbReference type="SAM" id="Phobius"/>
    </source>
</evidence>
<dbReference type="InterPro" id="IPR020846">
    <property type="entry name" value="MFS_dom"/>
</dbReference>
<protein>
    <recommendedName>
        <fullName evidence="12">Major facilitator superfamily (MFS) profile domain-containing protein</fullName>
    </recommendedName>
</protein>
<evidence type="ECO:0000259" key="12">
    <source>
        <dbReference type="PROSITE" id="PS50850"/>
    </source>
</evidence>
<feature type="transmembrane region" description="Helical" evidence="11">
    <location>
        <begin position="367"/>
        <end position="389"/>
    </location>
</feature>
<dbReference type="InterPro" id="IPR005829">
    <property type="entry name" value="Sugar_transporter_CS"/>
</dbReference>
<keyword evidence="10" id="KW-0325">Glycoprotein</keyword>
<keyword evidence="4 11" id="KW-0812">Transmembrane</keyword>
<feature type="transmembrane region" description="Helical" evidence="11">
    <location>
        <begin position="672"/>
        <end position="694"/>
    </location>
</feature>
<dbReference type="InterPro" id="IPR005828">
    <property type="entry name" value="MFS_sugar_transport-like"/>
</dbReference>
<dbReference type="Proteomes" id="UP001279410">
    <property type="component" value="Unassembled WGS sequence"/>
</dbReference>
<sequence length="854" mass="95691">MGDYDEDTAFLGQTGPYFWTTFFLLNTVFVSTGFNGLYIVFVGAAPKHHCLIPDVNLTEEWRNAIIPFTIVDGEEVQSQCSRYRLDVVRNLSAEGYIPGRDVNLTNLEQERCLDGWNYSKEIYQSNIVTEWDLVCDDQWKVPFASSTLFVGYLVGSLISGQLSDRFGRKKVVFISLGAQCFSVLLQSFSHSWRMFCIMFLFVGASQISIYISAFVLGTEVLSKTMRVLFTTLGAFLFYCIGYMTLPWIAYGIREWRTLLAVLATTAVVYIPLWWFIPESPRWLITQGRVEEAEAIVRDAARKNNVEAPSVIFKESEAMPPSRTYTMLDVLKSKNIRCITLMCLLLWMAINIGYFGLSLNTSNLSGNPFMNCFLSATSEVPAYIVSTWLLKKCPRRALLSSFLVIGGGVLLLIQFIPDTLQNVALALEMTGKFGFTIAFSIVYIYTAEIYPTVLRNVGMGMCSSAARIGSITAPYVIYLGTYNKVLPYILMGSLTIASSVVNFFLPETLNKDLPETVEQMQECQGLCNGPKKRKYIENGGTVGYMAMPAVAYFLRDWRMLMIPMAASGLIYVPLWWLVPESPRWLLAQGHMKEAEAILRDAAKENNIEAPQAIFTQAEAEDALAMKEKKYNILVILRSCNVFSITLLCSFLWIIITISYFALILNTSNLHGDPYLNCFFSALTEVPAYIVALLLLQHCSRHFCQSSSLFLGGIMILCVHLIPIGLPGVAVFLEMLGKFGITSAFCIVYSITSELFPTVIRNSAMGCCSMAARIGTIISPFIIYLGQYYKALPYILMGCLAICGAISCLLLPETFGKALPETISQMQQIWRWRGKKVKEVENGESTAEYQSKESKL</sequence>
<feature type="transmembrane region" description="Helical" evidence="11">
    <location>
        <begin position="633"/>
        <end position="660"/>
    </location>
</feature>
<comment type="caution">
    <text evidence="13">The sequence shown here is derived from an EMBL/GenBank/DDBJ whole genome shotgun (WGS) entry which is preliminary data.</text>
</comment>
<dbReference type="FunFam" id="1.20.1250.20:FF:000070">
    <property type="entry name" value="Solute carrier family 22 member 5"/>
    <property type="match status" value="1"/>
</dbReference>
<feature type="transmembrane region" description="Helical" evidence="11">
    <location>
        <begin position="335"/>
        <end position="355"/>
    </location>
</feature>
<dbReference type="GO" id="GO:0012505">
    <property type="term" value="C:endomembrane system"/>
    <property type="evidence" value="ECO:0007669"/>
    <property type="project" value="UniProtKB-SubCell"/>
</dbReference>
<evidence type="ECO:0000256" key="5">
    <source>
        <dbReference type="ARBA" id="ARBA00022741"/>
    </source>
</evidence>
<feature type="transmembrane region" description="Helical" evidence="11">
    <location>
        <begin position="171"/>
        <end position="188"/>
    </location>
</feature>
<proteinExistence type="inferred from homology"/>
<keyword evidence="7 11" id="KW-1133">Transmembrane helix</keyword>
<gene>
    <name evidence="13" type="ORF">AKAME5_000099100</name>
</gene>
<dbReference type="Gene3D" id="1.20.1250.20">
    <property type="entry name" value="MFS general substrate transporter like domains"/>
    <property type="match status" value="2"/>
</dbReference>
<feature type="domain" description="Major facilitator superfamily (MFS) profile" evidence="12">
    <location>
        <begin position="87"/>
        <end position="509"/>
    </location>
</feature>
<comment type="subcellular location">
    <subcellularLocation>
        <location evidence="1">Endomembrane system</location>
        <topology evidence="1">Multi-pass membrane protein</topology>
    </subcellularLocation>
</comment>
<keyword evidence="8" id="KW-0406">Ion transport</keyword>
<evidence type="ECO:0000256" key="7">
    <source>
        <dbReference type="ARBA" id="ARBA00022989"/>
    </source>
</evidence>
<dbReference type="GO" id="GO:0006811">
    <property type="term" value="P:monoatomic ion transport"/>
    <property type="evidence" value="ECO:0007669"/>
    <property type="project" value="UniProtKB-KW"/>
</dbReference>
<name>A0AAD3M3N5_LATJO</name>
<keyword evidence="6" id="KW-0067">ATP-binding</keyword>
<dbReference type="GO" id="GO:0005524">
    <property type="term" value="F:ATP binding"/>
    <property type="evidence" value="ECO:0007669"/>
    <property type="project" value="UniProtKB-KW"/>
</dbReference>
<dbReference type="PROSITE" id="PS50850">
    <property type="entry name" value="MFS"/>
    <property type="match status" value="1"/>
</dbReference>
<evidence type="ECO:0000256" key="9">
    <source>
        <dbReference type="ARBA" id="ARBA00023136"/>
    </source>
</evidence>
<evidence type="ECO:0000256" key="1">
    <source>
        <dbReference type="ARBA" id="ARBA00004127"/>
    </source>
</evidence>
<feature type="transmembrane region" description="Helical" evidence="11">
    <location>
        <begin position="422"/>
        <end position="444"/>
    </location>
</feature>
<feature type="transmembrane region" description="Helical" evidence="11">
    <location>
        <begin position="17"/>
        <end position="41"/>
    </location>
</feature>
<evidence type="ECO:0000256" key="6">
    <source>
        <dbReference type="ARBA" id="ARBA00022840"/>
    </source>
</evidence>
<feature type="transmembrane region" description="Helical" evidence="11">
    <location>
        <begin position="706"/>
        <end position="731"/>
    </location>
</feature>
<keyword evidence="5" id="KW-0547">Nucleotide-binding</keyword>
<feature type="transmembrane region" description="Helical" evidence="11">
    <location>
        <begin position="228"/>
        <end position="249"/>
    </location>
</feature>
<evidence type="ECO:0000256" key="10">
    <source>
        <dbReference type="ARBA" id="ARBA00023180"/>
    </source>
</evidence>
<dbReference type="PANTHER" id="PTHR24064">
    <property type="entry name" value="SOLUTE CARRIER FAMILY 22 MEMBER"/>
    <property type="match status" value="1"/>
</dbReference>
<organism evidence="13 14">
    <name type="scientific">Lates japonicus</name>
    <name type="common">Japanese lates</name>
    <dbReference type="NCBI Taxonomy" id="270547"/>
    <lineage>
        <taxon>Eukaryota</taxon>
        <taxon>Metazoa</taxon>
        <taxon>Chordata</taxon>
        <taxon>Craniata</taxon>
        <taxon>Vertebrata</taxon>
        <taxon>Euteleostomi</taxon>
        <taxon>Actinopterygii</taxon>
        <taxon>Neopterygii</taxon>
        <taxon>Teleostei</taxon>
        <taxon>Neoteleostei</taxon>
        <taxon>Acanthomorphata</taxon>
        <taxon>Carangaria</taxon>
        <taxon>Carangaria incertae sedis</taxon>
        <taxon>Centropomidae</taxon>
        <taxon>Lates</taxon>
    </lineage>
</organism>
<feature type="transmembrane region" description="Helical" evidence="11">
    <location>
        <begin position="762"/>
        <end position="783"/>
    </location>
</feature>
<keyword evidence="3" id="KW-0813">Transport</keyword>
<dbReference type="EMBL" id="BRZM01000002">
    <property type="protein sequence ID" value="GLD46655.1"/>
    <property type="molecule type" value="Genomic_DNA"/>
</dbReference>
<evidence type="ECO:0000313" key="14">
    <source>
        <dbReference type="Proteomes" id="UP001279410"/>
    </source>
</evidence>
<feature type="transmembrane region" description="Helical" evidence="11">
    <location>
        <begin position="396"/>
        <end position="416"/>
    </location>
</feature>
<dbReference type="SUPFAM" id="SSF103473">
    <property type="entry name" value="MFS general substrate transporter"/>
    <property type="match status" value="2"/>
</dbReference>
<feature type="transmembrane region" description="Helical" evidence="11">
    <location>
        <begin position="559"/>
        <end position="577"/>
    </location>
</feature>
<feature type="transmembrane region" description="Helical" evidence="11">
    <location>
        <begin position="737"/>
        <end position="755"/>
    </location>
</feature>
<dbReference type="Pfam" id="PF00083">
    <property type="entry name" value="Sugar_tr"/>
    <property type="match status" value="2"/>
</dbReference>
<comment type="similarity">
    <text evidence="2">Belongs to the major facilitator (TC 2.A.1) superfamily. Organic cation transporter (TC 2.A.1.19) family.</text>
</comment>
<evidence type="ECO:0000256" key="8">
    <source>
        <dbReference type="ARBA" id="ARBA00023065"/>
    </source>
</evidence>
<evidence type="ECO:0000256" key="3">
    <source>
        <dbReference type="ARBA" id="ARBA00022448"/>
    </source>
</evidence>
<evidence type="ECO:0000256" key="4">
    <source>
        <dbReference type="ARBA" id="ARBA00022692"/>
    </source>
</evidence>
<keyword evidence="14" id="KW-1185">Reference proteome</keyword>
<accession>A0AAD3M3N5</accession>
<dbReference type="AlphaFoldDB" id="A0AAD3M3N5"/>
<evidence type="ECO:0000313" key="13">
    <source>
        <dbReference type="EMBL" id="GLD46655.1"/>
    </source>
</evidence>
<reference evidence="13" key="1">
    <citation type="submission" date="2022-08" db="EMBL/GenBank/DDBJ databases">
        <title>Genome sequencing of akame (Lates japonicus).</title>
        <authorList>
            <person name="Hashiguchi Y."/>
            <person name="Takahashi H."/>
        </authorList>
    </citation>
    <scope>NUCLEOTIDE SEQUENCE</scope>
    <source>
        <strain evidence="13">Kochi</strain>
    </source>
</reference>
<dbReference type="PROSITE" id="PS00216">
    <property type="entry name" value="SUGAR_TRANSPORT_1"/>
    <property type="match status" value="1"/>
</dbReference>